<evidence type="ECO:0000313" key="11">
    <source>
        <dbReference type="EMBL" id="AEG31005.1"/>
    </source>
</evidence>
<evidence type="ECO:0000256" key="3">
    <source>
        <dbReference type="ARBA" id="ARBA00009759"/>
    </source>
</evidence>
<dbReference type="HOGENOM" id="CLU_044118_0_4_6"/>
<dbReference type="SUPFAM" id="SSF56655">
    <property type="entry name" value="Carbohydrate phosphatase"/>
    <property type="match status" value="1"/>
</dbReference>
<sequence length="281" mass="31404">MVNLALSFTIWTLKVMHPILNVAMIAAREAGEVIMKYAQDIDRLEITEKDRNNYVSQVDQLAELTIIKTIKKYYPDHAILGEETGHNQVDSPIQWVIDPLDGTTNYLHQFPQFSVSIAVLEKGKLQHGVVFDPARDEMFSASKGQGAKLNNRRIRVTDQKSLKDALLATGFPYYQFDYIDDYLATLKYFMTETAGVRRAGSAALDLAYVACGRVDGYWEFNLKSWDIAAGILLVQEAGGRSSDFAGGDNQLTSGNVLAANPKLFKHLVQGVSKHIRSDLKR</sequence>
<keyword evidence="12" id="KW-1185">Reference proteome</keyword>
<feature type="binding site" evidence="9">
    <location>
        <position position="101"/>
    </location>
    <ligand>
        <name>Mg(2+)</name>
        <dbReference type="ChEBI" id="CHEBI:18420"/>
        <label>1</label>
        <note>catalytic</note>
    </ligand>
</feature>
<proteinExistence type="inferred from homology"/>
<evidence type="ECO:0000256" key="9">
    <source>
        <dbReference type="PIRSR" id="PIRSR600760-2"/>
    </source>
</evidence>
<dbReference type="GO" id="GO:0008934">
    <property type="term" value="F:inositol monophosphate 1-phosphatase activity"/>
    <property type="evidence" value="ECO:0007669"/>
    <property type="project" value="InterPro"/>
</dbReference>
<dbReference type="KEGG" id="tcy:Thicy_0229"/>
<dbReference type="AlphaFoldDB" id="F6D9W8"/>
<dbReference type="Pfam" id="PF00459">
    <property type="entry name" value="Inositol_P"/>
    <property type="match status" value="1"/>
</dbReference>
<keyword evidence="5 10" id="KW-0378">Hydrolase</keyword>
<evidence type="ECO:0000256" key="10">
    <source>
        <dbReference type="RuleBase" id="RU364068"/>
    </source>
</evidence>
<dbReference type="PROSITE" id="PS00630">
    <property type="entry name" value="IMP_2"/>
    <property type="match status" value="1"/>
</dbReference>
<keyword evidence="6" id="KW-0805">Transcription regulation</keyword>
<evidence type="ECO:0000256" key="2">
    <source>
        <dbReference type="ARBA" id="ARBA00001946"/>
    </source>
</evidence>
<dbReference type="PROSITE" id="PS00629">
    <property type="entry name" value="IMP_1"/>
    <property type="match status" value="1"/>
</dbReference>
<dbReference type="eggNOG" id="COG0483">
    <property type="taxonomic scope" value="Bacteria"/>
</dbReference>
<dbReference type="Gene3D" id="3.40.190.80">
    <property type="match status" value="1"/>
</dbReference>
<dbReference type="GO" id="GO:0007165">
    <property type="term" value="P:signal transduction"/>
    <property type="evidence" value="ECO:0007669"/>
    <property type="project" value="TreeGrafter"/>
</dbReference>
<name>F6D9W8_THICA</name>
<evidence type="ECO:0000256" key="4">
    <source>
        <dbReference type="ARBA" id="ARBA00022723"/>
    </source>
</evidence>
<comment type="cofactor">
    <cofactor evidence="2 9 10">
        <name>Mg(2+)</name>
        <dbReference type="ChEBI" id="CHEBI:18420"/>
    </cofactor>
</comment>
<comment type="catalytic activity">
    <reaction evidence="1 10">
        <text>a myo-inositol phosphate + H2O = myo-inositol + phosphate</text>
        <dbReference type="Rhea" id="RHEA:24056"/>
        <dbReference type="ChEBI" id="CHEBI:15377"/>
        <dbReference type="ChEBI" id="CHEBI:17268"/>
        <dbReference type="ChEBI" id="CHEBI:43474"/>
        <dbReference type="ChEBI" id="CHEBI:84139"/>
        <dbReference type="EC" id="3.1.3.25"/>
    </reaction>
</comment>
<dbReference type="PRINTS" id="PR01959">
    <property type="entry name" value="SBIMPHPHTASE"/>
</dbReference>
<dbReference type="InterPro" id="IPR000760">
    <property type="entry name" value="Inositol_monophosphatase-like"/>
</dbReference>
<dbReference type="STRING" id="717773.Thicy_0229"/>
<dbReference type="GO" id="GO:0006020">
    <property type="term" value="P:inositol metabolic process"/>
    <property type="evidence" value="ECO:0007669"/>
    <property type="project" value="TreeGrafter"/>
</dbReference>
<protein>
    <recommendedName>
        <fullName evidence="10">Inositol-1-monophosphatase</fullName>
        <ecNumber evidence="10">3.1.3.25</ecNumber>
    </recommendedName>
</protein>
<dbReference type="GO" id="GO:0031564">
    <property type="term" value="P:transcription antitermination"/>
    <property type="evidence" value="ECO:0007669"/>
    <property type="project" value="UniProtKB-KW"/>
</dbReference>
<dbReference type="FunFam" id="3.30.540.10:FF:000003">
    <property type="entry name" value="Inositol-1-monophosphatase"/>
    <property type="match status" value="1"/>
</dbReference>
<dbReference type="PANTHER" id="PTHR20854">
    <property type="entry name" value="INOSITOL MONOPHOSPHATASE"/>
    <property type="match status" value="1"/>
</dbReference>
<dbReference type="PRINTS" id="PR00377">
    <property type="entry name" value="IMPHPHTASES"/>
</dbReference>
<dbReference type="InterPro" id="IPR022337">
    <property type="entry name" value="Inositol_monophosphatase_SuhB"/>
</dbReference>
<dbReference type="EMBL" id="CP002776">
    <property type="protein sequence ID" value="AEG31005.1"/>
    <property type="molecule type" value="Genomic_DNA"/>
</dbReference>
<reference evidence="11 12" key="1">
    <citation type="submission" date="2011-05" db="EMBL/GenBank/DDBJ databases">
        <title>Complete sequence of Thioalkalimicrobium cyclicum ALM1.</title>
        <authorList>
            <consortium name="US DOE Joint Genome Institute"/>
            <person name="Lucas S."/>
            <person name="Han J."/>
            <person name="Lapidus A."/>
            <person name="Cheng J.-F."/>
            <person name="Goodwin L."/>
            <person name="Pitluck S."/>
            <person name="Peters L."/>
            <person name="Mikhailova N."/>
            <person name="Davenport K."/>
            <person name="Han C."/>
            <person name="Tapia R."/>
            <person name="Land M."/>
            <person name="Hauser L."/>
            <person name="Kyrpides N."/>
            <person name="Ivanova N."/>
            <person name="Pagani I."/>
            <person name="Kappler U."/>
            <person name="Woyke T."/>
        </authorList>
    </citation>
    <scope>NUCLEOTIDE SEQUENCE [LARGE SCALE GENOMIC DNA]</scope>
    <source>
        <strain evidence="12">DSM 14477 / JCM 11371 / ALM1</strain>
    </source>
</reference>
<dbReference type="InterPro" id="IPR020583">
    <property type="entry name" value="Inositol_monoP_metal-BS"/>
</dbReference>
<feature type="binding site" evidence="9">
    <location>
        <position position="98"/>
    </location>
    <ligand>
        <name>Mg(2+)</name>
        <dbReference type="ChEBI" id="CHEBI:18420"/>
        <label>1</label>
        <note>catalytic</note>
    </ligand>
</feature>
<keyword evidence="6" id="KW-0804">Transcription</keyword>
<dbReference type="Gene3D" id="3.30.540.10">
    <property type="entry name" value="Fructose-1,6-Bisphosphatase, subunit A, domain 1"/>
    <property type="match status" value="1"/>
</dbReference>
<evidence type="ECO:0000313" key="12">
    <source>
        <dbReference type="Proteomes" id="UP000009232"/>
    </source>
</evidence>
<dbReference type="FunFam" id="3.40.190.80:FF:000002">
    <property type="entry name" value="Inositol-1-monophosphatase"/>
    <property type="match status" value="1"/>
</dbReference>
<organism evidence="11 12">
    <name type="scientific">Thiomicrospira cyclica (strain DSM 14477 / JCM 11371 / ALM1)</name>
    <name type="common">Thioalkalimicrobium cyclicum</name>
    <dbReference type="NCBI Taxonomy" id="717773"/>
    <lineage>
        <taxon>Bacteria</taxon>
        <taxon>Pseudomonadati</taxon>
        <taxon>Pseudomonadota</taxon>
        <taxon>Gammaproteobacteria</taxon>
        <taxon>Thiotrichales</taxon>
        <taxon>Piscirickettsiaceae</taxon>
        <taxon>Thiomicrospira</taxon>
    </lineage>
</organism>
<feature type="binding site" evidence="9">
    <location>
        <position position="100"/>
    </location>
    <ligand>
        <name>Mg(2+)</name>
        <dbReference type="ChEBI" id="CHEBI:18420"/>
        <label>1</label>
        <note>catalytic</note>
    </ligand>
</feature>
<feature type="binding site" evidence="9">
    <location>
        <position position="82"/>
    </location>
    <ligand>
        <name>Mg(2+)</name>
        <dbReference type="ChEBI" id="CHEBI:18420"/>
        <label>1</label>
        <note>catalytic</note>
    </ligand>
</feature>
<evidence type="ECO:0000256" key="6">
    <source>
        <dbReference type="ARBA" id="ARBA00022814"/>
    </source>
</evidence>
<evidence type="ECO:0000256" key="5">
    <source>
        <dbReference type="ARBA" id="ARBA00022801"/>
    </source>
</evidence>
<evidence type="ECO:0000256" key="7">
    <source>
        <dbReference type="ARBA" id="ARBA00022842"/>
    </source>
</evidence>
<gene>
    <name evidence="11" type="ordered locus">Thicy_0229</name>
</gene>
<comment type="function">
    <text evidence="8">Part of the processive rRNA transcription and antitermination complex (rrnTAC). The complex forms an RNA-chaperone ring around the RNA exit tunnel of RNA polymerase (RNAP). It supports rapid transcription and antitermination of rRNA operons, cotranscriptional rRNA folding, and annealing of distal rRNA regions to allow correct ribosome biogenesis. This subunit may play a central role in organizing the structure.</text>
</comment>
<evidence type="ECO:0000256" key="1">
    <source>
        <dbReference type="ARBA" id="ARBA00001033"/>
    </source>
</evidence>
<dbReference type="Proteomes" id="UP000009232">
    <property type="component" value="Chromosome"/>
</dbReference>
<dbReference type="CDD" id="cd01639">
    <property type="entry name" value="IMPase"/>
    <property type="match status" value="1"/>
</dbReference>
<dbReference type="EC" id="3.1.3.25" evidence="10"/>
<dbReference type="PANTHER" id="PTHR20854:SF4">
    <property type="entry name" value="INOSITOL-1-MONOPHOSPHATASE-RELATED"/>
    <property type="match status" value="1"/>
</dbReference>
<keyword evidence="6" id="KW-0889">Transcription antitermination</keyword>
<accession>F6D9W8</accession>
<dbReference type="GO" id="GO:0046872">
    <property type="term" value="F:metal ion binding"/>
    <property type="evidence" value="ECO:0007669"/>
    <property type="project" value="UniProtKB-KW"/>
</dbReference>
<keyword evidence="7 9" id="KW-0460">Magnesium</keyword>
<evidence type="ECO:0000256" key="8">
    <source>
        <dbReference type="ARBA" id="ARBA00058693"/>
    </source>
</evidence>
<dbReference type="GO" id="GO:0046854">
    <property type="term" value="P:phosphatidylinositol phosphate biosynthetic process"/>
    <property type="evidence" value="ECO:0007669"/>
    <property type="project" value="InterPro"/>
</dbReference>
<dbReference type="InterPro" id="IPR033942">
    <property type="entry name" value="IMPase"/>
</dbReference>
<dbReference type="InterPro" id="IPR020550">
    <property type="entry name" value="Inositol_monophosphatase_CS"/>
</dbReference>
<keyword evidence="4 9" id="KW-0479">Metal-binding</keyword>
<comment type="similarity">
    <text evidence="3 10">Belongs to the inositol monophosphatase superfamily.</text>
</comment>
<feature type="binding site" evidence="9">
    <location>
        <position position="226"/>
    </location>
    <ligand>
        <name>Mg(2+)</name>
        <dbReference type="ChEBI" id="CHEBI:18420"/>
        <label>1</label>
        <note>catalytic</note>
    </ligand>
</feature>